<reference evidence="1 2" key="1">
    <citation type="submission" date="2020-06" db="EMBL/GenBank/DDBJ databases">
        <title>Transcriptomic and genomic resources for Thalictrum thalictroides and T. hernandezii: Facilitating candidate gene discovery in an emerging model plant lineage.</title>
        <authorList>
            <person name="Arias T."/>
            <person name="Riano-Pachon D.M."/>
            <person name="Di Stilio V.S."/>
        </authorList>
    </citation>
    <scope>NUCLEOTIDE SEQUENCE [LARGE SCALE GENOMIC DNA]</scope>
    <source>
        <strain evidence="2">cv. WT478/WT964</strain>
        <tissue evidence="1">Leaves</tissue>
    </source>
</reference>
<name>A0A7J6WX38_THATH</name>
<organism evidence="1 2">
    <name type="scientific">Thalictrum thalictroides</name>
    <name type="common">Rue-anemone</name>
    <name type="synonym">Anemone thalictroides</name>
    <dbReference type="NCBI Taxonomy" id="46969"/>
    <lineage>
        <taxon>Eukaryota</taxon>
        <taxon>Viridiplantae</taxon>
        <taxon>Streptophyta</taxon>
        <taxon>Embryophyta</taxon>
        <taxon>Tracheophyta</taxon>
        <taxon>Spermatophyta</taxon>
        <taxon>Magnoliopsida</taxon>
        <taxon>Ranunculales</taxon>
        <taxon>Ranunculaceae</taxon>
        <taxon>Thalictroideae</taxon>
        <taxon>Thalictrum</taxon>
    </lineage>
</organism>
<dbReference type="EMBL" id="JABWDY010008705">
    <property type="protein sequence ID" value="KAF5202011.1"/>
    <property type="molecule type" value="Genomic_DNA"/>
</dbReference>
<proteinExistence type="predicted"/>
<protein>
    <submittedName>
        <fullName evidence="1">Uncharacterized protein</fullName>
    </submittedName>
</protein>
<accession>A0A7J6WX38</accession>
<evidence type="ECO:0000313" key="2">
    <source>
        <dbReference type="Proteomes" id="UP000554482"/>
    </source>
</evidence>
<sequence>MPSPTYLNWKASSKPTNWQAGQDFELFYTEYPTGSVKDAFVATGKCISTACYKSFVQLKATIKD</sequence>
<dbReference type="AlphaFoldDB" id="A0A7J6WX38"/>
<dbReference type="Proteomes" id="UP000554482">
    <property type="component" value="Unassembled WGS sequence"/>
</dbReference>
<gene>
    <name evidence="1" type="ORF">FRX31_008407</name>
</gene>
<keyword evidence="2" id="KW-1185">Reference proteome</keyword>
<evidence type="ECO:0000313" key="1">
    <source>
        <dbReference type="EMBL" id="KAF5202011.1"/>
    </source>
</evidence>
<comment type="caution">
    <text evidence="1">The sequence shown here is derived from an EMBL/GenBank/DDBJ whole genome shotgun (WGS) entry which is preliminary data.</text>
</comment>